<protein>
    <submittedName>
        <fullName evidence="3">Uncharacterized protein</fullName>
    </submittedName>
</protein>
<feature type="coiled-coil region" evidence="1">
    <location>
        <begin position="100"/>
        <end position="180"/>
    </location>
</feature>
<organism evidence="3 4">
    <name type="scientific">Phyllotreta striolata</name>
    <name type="common">Striped flea beetle</name>
    <name type="synonym">Crioceris striolata</name>
    <dbReference type="NCBI Taxonomy" id="444603"/>
    <lineage>
        <taxon>Eukaryota</taxon>
        <taxon>Metazoa</taxon>
        <taxon>Ecdysozoa</taxon>
        <taxon>Arthropoda</taxon>
        <taxon>Hexapoda</taxon>
        <taxon>Insecta</taxon>
        <taxon>Pterygota</taxon>
        <taxon>Neoptera</taxon>
        <taxon>Endopterygota</taxon>
        <taxon>Coleoptera</taxon>
        <taxon>Polyphaga</taxon>
        <taxon>Cucujiformia</taxon>
        <taxon>Chrysomeloidea</taxon>
        <taxon>Chrysomelidae</taxon>
        <taxon>Galerucinae</taxon>
        <taxon>Alticini</taxon>
        <taxon>Phyllotreta</taxon>
    </lineage>
</organism>
<dbReference type="OrthoDB" id="7600531at2759"/>
<keyword evidence="1" id="KW-0175">Coiled coil</keyword>
<reference evidence="3" key="1">
    <citation type="submission" date="2022-01" db="EMBL/GenBank/DDBJ databases">
        <authorList>
            <person name="King R."/>
        </authorList>
    </citation>
    <scope>NUCLEOTIDE SEQUENCE</scope>
</reference>
<dbReference type="EMBL" id="OU900098">
    <property type="protein sequence ID" value="CAG9862175.1"/>
    <property type="molecule type" value="Genomic_DNA"/>
</dbReference>
<proteinExistence type="predicted"/>
<keyword evidence="4" id="KW-1185">Reference proteome</keyword>
<name>A0A9N9XQM6_PHYSR</name>
<accession>A0A9N9XQM6</accession>
<gene>
    <name evidence="3" type="ORF">PHYEVI_LOCUS8496</name>
</gene>
<dbReference type="AlphaFoldDB" id="A0A9N9XQM6"/>
<dbReference type="Proteomes" id="UP001153712">
    <property type="component" value="Chromosome 5"/>
</dbReference>
<evidence type="ECO:0000313" key="4">
    <source>
        <dbReference type="Proteomes" id="UP001153712"/>
    </source>
</evidence>
<feature type="compositionally biased region" description="Basic residues" evidence="2">
    <location>
        <begin position="291"/>
        <end position="301"/>
    </location>
</feature>
<sequence>MEQEMLLKTELDALKDQITNLKAAIQALQSESEQKDVSIANLARDKEKITLDLLRTKRSNGNLAKQLEDERKFYFKEKEIYCHEMNECKRLKKLLSESTVGQQERAVEEYKNEVARLKQTLNQTLEANYNLSIKFLRMKNTKTCLKTELQTMQLEHEKLTNEYKSKIECLNTELNEALTEKIRETLSPSSKKYLQLVKQNSCLVYENLCLQLEVDNLNYKLEKLELKKSKSATNERLSYIPHRFPVDLRDPKELYADETPEKLANDEPKPCCSKTGEYETIKLYERATPASRRKEKKRKSKAKTEESKKKSVKSQTSIVSELLSNCKINVDDSYKEKISKYKPSKLALFQVSNVTSYTSTNVVGSLKRARSSPDILQTCNLP</sequence>
<evidence type="ECO:0000256" key="1">
    <source>
        <dbReference type="SAM" id="Coils"/>
    </source>
</evidence>
<evidence type="ECO:0000256" key="2">
    <source>
        <dbReference type="SAM" id="MobiDB-lite"/>
    </source>
</evidence>
<feature type="region of interest" description="Disordered" evidence="2">
    <location>
        <begin position="284"/>
        <end position="314"/>
    </location>
</feature>
<evidence type="ECO:0000313" key="3">
    <source>
        <dbReference type="EMBL" id="CAG9862175.1"/>
    </source>
</evidence>
<feature type="coiled-coil region" evidence="1">
    <location>
        <begin position="4"/>
        <end position="31"/>
    </location>
</feature>